<name>A0A3E1K5G0_9GAMM</name>
<dbReference type="InterPro" id="IPR036388">
    <property type="entry name" value="WH-like_DNA-bd_sf"/>
</dbReference>
<dbReference type="AlphaFoldDB" id="A0A3E1K5G0"/>
<evidence type="ECO:0000313" key="4">
    <source>
        <dbReference type="Proteomes" id="UP000260351"/>
    </source>
</evidence>
<dbReference type="InterPro" id="IPR053812">
    <property type="entry name" value="HTH_Sigma70_ECF-like"/>
</dbReference>
<dbReference type="OrthoDB" id="128473at2"/>
<protein>
    <submittedName>
        <fullName evidence="3">RNA polymerase subunit sigma-70</fullName>
    </submittedName>
</protein>
<dbReference type="InterPro" id="IPR011517">
    <property type="entry name" value="RNA_pol_sigma70_ECF-like"/>
</dbReference>
<organism evidence="3 4">
    <name type="scientific">Wenzhouxiangella sediminis</name>
    <dbReference type="NCBI Taxonomy" id="1792836"/>
    <lineage>
        <taxon>Bacteria</taxon>
        <taxon>Pseudomonadati</taxon>
        <taxon>Pseudomonadota</taxon>
        <taxon>Gammaproteobacteria</taxon>
        <taxon>Chromatiales</taxon>
        <taxon>Wenzhouxiangellaceae</taxon>
        <taxon>Wenzhouxiangella</taxon>
    </lineage>
</organism>
<comment type="caution">
    <text evidence="3">The sequence shown here is derived from an EMBL/GenBank/DDBJ whole genome shotgun (WGS) entry which is preliminary data.</text>
</comment>
<evidence type="ECO:0000256" key="1">
    <source>
        <dbReference type="SAM" id="MobiDB-lite"/>
    </source>
</evidence>
<sequence>MNKSTVGRSWPVHSDMDMANAERETRVESSTARARDEYFVQVYRQLRQAARNARSANPQQTMNTTALVNEAWLKLEQTNAAANDRMHYLKTAALAMRQLLVDYARYRGAEKRDRAMELPLFEELLPGTDHGAADDVLALEDALGELEALDPRGAEIVVLRFFGGATLEEAAELMDTSRRSAARDWARARAFLRTRLAS</sequence>
<evidence type="ECO:0000313" key="3">
    <source>
        <dbReference type="EMBL" id="RFF29156.1"/>
    </source>
</evidence>
<reference evidence="3 4" key="1">
    <citation type="submission" date="2018-08" db="EMBL/GenBank/DDBJ databases">
        <title>Wenzhouxiangella salilacus sp. nov., a novel bacterium isolated from a saline lake in Xinjiang Province, China.</title>
        <authorList>
            <person name="Han S."/>
        </authorList>
    </citation>
    <scope>NUCLEOTIDE SEQUENCE [LARGE SCALE GENOMIC DNA]</scope>
    <source>
        <strain evidence="3 4">XDB06</strain>
    </source>
</reference>
<dbReference type="Proteomes" id="UP000260351">
    <property type="component" value="Unassembled WGS sequence"/>
</dbReference>
<feature type="region of interest" description="Disordered" evidence="1">
    <location>
        <begin position="1"/>
        <end position="29"/>
    </location>
</feature>
<keyword evidence="4" id="KW-1185">Reference proteome</keyword>
<dbReference type="NCBIfam" id="TIGR02999">
    <property type="entry name" value="Sig-70_X6"/>
    <property type="match status" value="1"/>
</dbReference>
<feature type="compositionally biased region" description="Basic and acidic residues" evidence="1">
    <location>
        <begin position="14"/>
        <end position="29"/>
    </location>
</feature>
<dbReference type="Gene3D" id="1.10.10.10">
    <property type="entry name" value="Winged helix-like DNA-binding domain superfamily/Winged helix DNA-binding domain"/>
    <property type="match status" value="1"/>
</dbReference>
<gene>
    <name evidence="3" type="ORF">DZC52_15000</name>
</gene>
<feature type="domain" description="RNA polymerase sigma-70 ECF-like HTH" evidence="2">
    <location>
        <begin position="27"/>
        <end position="196"/>
    </location>
</feature>
<dbReference type="EMBL" id="QUZK01000052">
    <property type="protein sequence ID" value="RFF29156.1"/>
    <property type="molecule type" value="Genomic_DNA"/>
</dbReference>
<dbReference type="InterPro" id="IPR013324">
    <property type="entry name" value="RNA_pol_sigma_r3/r4-like"/>
</dbReference>
<evidence type="ECO:0000259" key="2">
    <source>
        <dbReference type="Pfam" id="PF07638"/>
    </source>
</evidence>
<accession>A0A3E1K5G0</accession>
<dbReference type="SUPFAM" id="SSF88659">
    <property type="entry name" value="Sigma3 and sigma4 domains of RNA polymerase sigma factors"/>
    <property type="match status" value="1"/>
</dbReference>
<dbReference type="Pfam" id="PF07638">
    <property type="entry name" value="Sigma70_ECF"/>
    <property type="match status" value="1"/>
</dbReference>
<proteinExistence type="predicted"/>